<dbReference type="Proteomes" id="UP000593567">
    <property type="component" value="Unassembled WGS sequence"/>
</dbReference>
<dbReference type="PANTHER" id="PTHR13228">
    <property type="entry name" value="CONSERVED OLIGOMERIC GOLGI COMPLEX COMPONENT 5"/>
    <property type="match status" value="1"/>
</dbReference>
<dbReference type="PANTHER" id="PTHR13228:SF3">
    <property type="entry name" value="CONSERVED OLIGOMERIC GOLGI COMPLEX SUBUNIT 5"/>
    <property type="match status" value="1"/>
</dbReference>
<evidence type="ECO:0000313" key="7">
    <source>
        <dbReference type="EMBL" id="KAF6031066.1"/>
    </source>
</evidence>
<dbReference type="GO" id="GO:0017119">
    <property type="term" value="C:Golgi transport complex"/>
    <property type="evidence" value="ECO:0007669"/>
    <property type="project" value="InterPro"/>
</dbReference>
<evidence type="ECO:0000313" key="8">
    <source>
        <dbReference type="Proteomes" id="UP000593567"/>
    </source>
</evidence>
<keyword evidence="8" id="KW-1185">Reference proteome</keyword>
<dbReference type="GO" id="GO:0000139">
    <property type="term" value="C:Golgi membrane"/>
    <property type="evidence" value="ECO:0007669"/>
    <property type="project" value="UniProtKB-SubCell"/>
</dbReference>
<dbReference type="AlphaFoldDB" id="A0A7J7K0E4"/>
<evidence type="ECO:0000256" key="3">
    <source>
        <dbReference type="ARBA" id="ARBA00023034"/>
    </source>
</evidence>
<evidence type="ECO:0000256" key="1">
    <source>
        <dbReference type="ARBA" id="ARBA00004395"/>
    </source>
</evidence>
<dbReference type="Pfam" id="PF10392">
    <property type="entry name" value="COG5_N"/>
    <property type="match status" value="1"/>
</dbReference>
<keyword evidence="4" id="KW-0472">Membrane</keyword>
<protein>
    <recommendedName>
        <fullName evidence="2">Conserved oligomeric Golgi complex subunit 5</fullName>
    </recommendedName>
</protein>
<dbReference type="InterPro" id="IPR019465">
    <property type="entry name" value="Cog5"/>
</dbReference>
<sequence length="806" mass="90306">MESKPLNDVTDLEKWLGELDLQGSVENFLDPDFDVKEQANTVLQSGVSISTQLSKISEGIIILNKELHAQVVAHHDNLLSQATGVETLEGVLQMMHSRIQSLLSTTERIRSKVTEPFNRITMRMNQLTRLQETCDMLRRVIRILYLTKRLKVQQQGGVREITKTAQSLSELRMLSEGVDLSGIEVLENDKRIISQVRVEVESQAQKMLHLGMTNLNQNQAGTALQVFYNLNLLTRTVDDLMTEYESKIETSIDQTVDQQKLSANNETALASGPGRVNLPVNSALFRANLWTAMEKLMESIYSSCAQIHHLQRVLTKKRDPVTQVCFINEYVKSSDSKLLNRHWKSINMLLQKKLISASNKSNLIRQALEGEFPKLLRLLSDLWTRLNQLVATTTSTDISSVSLLYSDTSADHKAGTFDAEVLLRETVDHFNNAYLSRSLSRLFDPINLLFIQGSMSIPSNEEINGVISTISSELQLASFDSKMAFAVSKNVSKTIKMFAVKCEQLLSTDGEASQVIEPATAGQTRNAAVVNSLYYLHMAIDKLKNNSMQGYDAKCLAVVSESLEASTTLMRNAVQPLLSSINDSMEAIILTMHQEDFSSATAHSDSQQCSLYMKELQGFLARVQSEYLSLFECTDFILECVQPYLCNGLELFVRHSSLLRPVGDGGKMRLAADFAQMELAVHPLCKRVGDLGRSYKLLRAFRPLLFQSVENIVQSHAVGDVIPISTVLHYLFGRAPEELRSPHQVANWSLSRYTHWLETHPSETDRLVLIKGALEAYVKSVSAKGGTEYSTVYPIMLELLNKGLKE</sequence>
<dbReference type="InterPro" id="IPR049176">
    <property type="entry name" value="COG5_N"/>
</dbReference>
<dbReference type="InterPro" id="IPR048485">
    <property type="entry name" value="COG5_helical"/>
</dbReference>
<evidence type="ECO:0000256" key="4">
    <source>
        <dbReference type="ARBA" id="ARBA00023136"/>
    </source>
</evidence>
<dbReference type="GO" id="GO:0006891">
    <property type="term" value="P:intra-Golgi vesicle-mediated transport"/>
    <property type="evidence" value="ECO:0007669"/>
    <property type="project" value="InterPro"/>
</dbReference>
<accession>A0A7J7K0E4</accession>
<name>A0A7J7K0E4_BUGNE</name>
<evidence type="ECO:0000259" key="6">
    <source>
        <dbReference type="Pfam" id="PF20649"/>
    </source>
</evidence>
<gene>
    <name evidence="7" type="ORF">EB796_010614</name>
</gene>
<feature type="domain" description="Conserved oligomeric Golgi complex subunit 5 helical" evidence="6">
    <location>
        <begin position="180"/>
        <end position="383"/>
    </location>
</feature>
<dbReference type="OrthoDB" id="18786at2759"/>
<keyword evidence="3" id="KW-0333">Golgi apparatus</keyword>
<proteinExistence type="predicted"/>
<comment type="caution">
    <text evidence="7">The sequence shown here is derived from an EMBL/GenBank/DDBJ whole genome shotgun (WGS) entry which is preliminary data.</text>
</comment>
<organism evidence="7 8">
    <name type="scientific">Bugula neritina</name>
    <name type="common">Brown bryozoan</name>
    <name type="synonym">Sertularia neritina</name>
    <dbReference type="NCBI Taxonomy" id="10212"/>
    <lineage>
        <taxon>Eukaryota</taxon>
        <taxon>Metazoa</taxon>
        <taxon>Spiralia</taxon>
        <taxon>Lophotrochozoa</taxon>
        <taxon>Bryozoa</taxon>
        <taxon>Gymnolaemata</taxon>
        <taxon>Cheilostomatida</taxon>
        <taxon>Flustrina</taxon>
        <taxon>Buguloidea</taxon>
        <taxon>Bugulidae</taxon>
        <taxon>Bugula</taxon>
    </lineage>
</organism>
<evidence type="ECO:0000256" key="2">
    <source>
        <dbReference type="ARBA" id="ARBA00020974"/>
    </source>
</evidence>
<dbReference type="Pfam" id="PF20649">
    <property type="entry name" value="COG5_C"/>
    <property type="match status" value="1"/>
</dbReference>
<feature type="domain" description="Conserved oligomeric Golgi complex subunit 5 N-terminal" evidence="5">
    <location>
        <begin position="26"/>
        <end position="150"/>
    </location>
</feature>
<reference evidence="7" key="1">
    <citation type="submission" date="2020-06" db="EMBL/GenBank/DDBJ databases">
        <title>Draft genome of Bugula neritina, a colonial animal packing powerful symbionts and potential medicines.</title>
        <authorList>
            <person name="Rayko M."/>
        </authorList>
    </citation>
    <scope>NUCLEOTIDE SEQUENCE [LARGE SCALE GENOMIC DNA]</scope>
    <source>
        <strain evidence="7">Kwan_BN1</strain>
    </source>
</reference>
<evidence type="ECO:0000259" key="5">
    <source>
        <dbReference type="Pfam" id="PF10392"/>
    </source>
</evidence>
<comment type="subcellular location">
    <subcellularLocation>
        <location evidence="1">Golgi apparatus membrane</location>
        <topology evidence="1">Peripheral membrane protein</topology>
    </subcellularLocation>
</comment>
<dbReference type="EMBL" id="VXIV02001640">
    <property type="protein sequence ID" value="KAF6031066.1"/>
    <property type="molecule type" value="Genomic_DNA"/>
</dbReference>